<evidence type="ECO:0000313" key="7">
    <source>
        <dbReference type="Proteomes" id="UP000293045"/>
    </source>
</evidence>
<dbReference type="PANTHER" id="PTHR43398:SF1">
    <property type="entry name" value="DOLICHOL-PHOSPHATE MANNOSYLTRANSFERASE SUBUNIT 1"/>
    <property type="match status" value="1"/>
</dbReference>
<dbReference type="InterPro" id="IPR029044">
    <property type="entry name" value="Nucleotide-diphossugar_trans"/>
</dbReference>
<dbReference type="Gene3D" id="3.90.550.10">
    <property type="entry name" value="Spore Coat Polysaccharide Biosynthesis Protein SpsA, Chain A"/>
    <property type="match status" value="1"/>
</dbReference>
<dbReference type="Pfam" id="PF14125">
    <property type="entry name" value="DUF4292"/>
    <property type="match status" value="1"/>
</dbReference>
<dbReference type="InterPro" id="IPR001173">
    <property type="entry name" value="Glyco_trans_2-like"/>
</dbReference>
<sequence length="273" mass="31495">MQAHFTDRLYIIERSGKLGLGTAYLKGFDWGLEKGYQYLYEMDCDFSHNPEDLHRIRQGLINGSDVVVGSRYIKGGDVKNWDMKRILLSKGASLYTRIITWMPVNDTTAGFVGYRRAFLEKLDFSKIVFKGYAFQIQMKYAAYKLGFKIMEIPITFKDRELGTSKISSNIIKEAIFGLQFKVDNSVESFTTHIRYKPQDSVWMSFTGLLGIEGARLLIDKDSVYVHNKLEKTYFATPIQEKNEWVPFGFSLEDWDILLTNHALDILDSQKKPS</sequence>
<dbReference type="AlphaFoldDB" id="A0A4Q9KR04"/>
<dbReference type="VEuPathDB" id="MicrosporidiaDB:CWI36_0039p0050"/>
<comment type="similarity">
    <text evidence="1">Belongs to the glycosyltransferase 2 family.</text>
</comment>
<dbReference type="InterPro" id="IPR025634">
    <property type="entry name" value="DUF4292"/>
</dbReference>
<dbReference type="Pfam" id="PF00535">
    <property type="entry name" value="Glycos_transf_2"/>
    <property type="match status" value="1"/>
</dbReference>
<evidence type="ECO:0000256" key="1">
    <source>
        <dbReference type="ARBA" id="ARBA00006739"/>
    </source>
</evidence>
<reference evidence="6 7" key="1">
    <citation type="submission" date="2017-12" db="EMBL/GenBank/DDBJ databases">
        <authorList>
            <person name="Pombert J.-F."/>
            <person name="Haag K.L."/>
            <person name="Ebert D."/>
        </authorList>
    </citation>
    <scope>NUCLEOTIDE SEQUENCE [LARGE SCALE GENOMIC DNA]</scope>
    <source>
        <strain evidence="6">IL-BN-2</strain>
    </source>
</reference>
<dbReference type="PANTHER" id="PTHR43398">
    <property type="entry name" value="DOLICHOL-PHOSPHATE MANNOSYLTRANSFERASE SUBUNIT 1"/>
    <property type="match status" value="1"/>
</dbReference>
<comment type="caution">
    <text evidence="6">The sequence shown here is derived from an EMBL/GenBank/DDBJ whole genome shotgun (WGS) entry which is preliminary data.</text>
</comment>
<evidence type="ECO:0000256" key="2">
    <source>
        <dbReference type="ARBA" id="ARBA00012704"/>
    </source>
</evidence>
<dbReference type="GO" id="GO:0004582">
    <property type="term" value="F:dolichyl-phosphate beta-D-mannosyltransferase activity"/>
    <property type="evidence" value="ECO:0007669"/>
    <property type="project" value="UniProtKB-EC"/>
</dbReference>
<evidence type="ECO:0000259" key="5">
    <source>
        <dbReference type="Pfam" id="PF00535"/>
    </source>
</evidence>
<dbReference type="Proteomes" id="UP000293045">
    <property type="component" value="Unassembled WGS sequence"/>
</dbReference>
<evidence type="ECO:0000256" key="4">
    <source>
        <dbReference type="ARBA" id="ARBA00022679"/>
    </source>
</evidence>
<name>A0A4Q9KR04_9MICR</name>
<protein>
    <recommendedName>
        <fullName evidence="2">dolichyl-phosphate beta-D-mannosyltransferase</fullName>
        <ecNumber evidence="2">2.4.1.83</ecNumber>
    </recommendedName>
</protein>
<dbReference type="EC" id="2.4.1.83" evidence="2"/>
<dbReference type="EMBL" id="PIXR01003751">
    <property type="protein sequence ID" value="TBT96510.1"/>
    <property type="molecule type" value="Genomic_DNA"/>
</dbReference>
<evidence type="ECO:0000256" key="3">
    <source>
        <dbReference type="ARBA" id="ARBA00022676"/>
    </source>
</evidence>
<evidence type="ECO:0000313" key="6">
    <source>
        <dbReference type="EMBL" id="TBT96510.1"/>
    </source>
</evidence>
<dbReference type="GO" id="GO:0016020">
    <property type="term" value="C:membrane"/>
    <property type="evidence" value="ECO:0007669"/>
    <property type="project" value="GOC"/>
</dbReference>
<gene>
    <name evidence="6" type="ORF">CWI39_3751p0010</name>
</gene>
<keyword evidence="4" id="KW-0808">Transferase</keyword>
<dbReference type="GO" id="GO:0009247">
    <property type="term" value="P:glycolipid biosynthetic process"/>
    <property type="evidence" value="ECO:0007669"/>
    <property type="project" value="TreeGrafter"/>
</dbReference>
<proteinExistence type="inferred from homology"/>
<feature type="domain" description="Glycosyltransferase 2-like" evidence="5">
    <location>
        <begin position="6"/>
        <end position="122"/>
    </location>
</feature>
<accession>A0A4Q9KR04</accession>
<dbReference type="SUPFAM" id="SSF53448">
    <property type="entry name" value="Nucleotide-diphospho-sugar transferases"/>
    <property type="match status" value="1"/>
</dbReference>
<keyword evidence="3" id="KW-0328">Glycosyltransferase</keyword>
<dbReference type="FunFam" id="3.90.550.10:FF:000122">
    <property type="entry name" value="Dolichol-phosphate mannosyltransferase subunit 1"/>
    <property type="match status" value="1"/>
</dbReference>
<organism evidence="6 7">
    <name type="scientific">Hamiltosporidium magnivora</name>
    <dbReference type="NCBI Taxonomy" id="148818"/>
    <lineage>
        <taxon>Eukaryota</taxon>
        <taxon>Fungi</taxon>
        <taxon>Fungi incertae sedis</taxon>
        <taxon>Microsporidia</taxon>
        <taxon>Dubosqiidae</taxon>
        <taxon>Hamiltosporidium</taxon>
    </lineage>
</organism>
<feature type="non-terminal residue" evidence="6">
    <location>
        <position position="273"/>
    </location>
</feature>
<dbReference type="VEuPathDB" id="MicrosporidiaDB:CWI39_3751p0010"/>
<dbReference type="InterPro" id="IPR039528">
    <property type="entry name" value="DPM1-like"/>
</dbReference>